<dbReference type="InterPro" id="IPR023753">
    <property type="entry name" value="FAD/NAD-binding_dom"/>
</dbReference>
<dbReference type="InterPro" id="IPR016156">
    <property type="entry name" value="FAD/NAD-linked_Rdtase_dimer_sf"/>
</dbReference>
<evidence type="ECO:0000256" key="2">
    <source>
        <dbReference type="ARBA" id="ARBA00012608"/>
    </source>
</evidence>
<dbReference type="InterPro" id="IPR036188">
    <property type="entry name" value="FAD/NAD-bd_sf"/>
</dbReference>
<gene>
    <name evidence="17" type="primary">lpdA</name>
    <name evidence="17" type="ORF">H9931_11530</name>
</gene>
<dbReference type="EC" id="1.8.1.4" evidence="2 14"/>
<evidence type="ECO:0000256" key="6">
    <source>
        <dbReference type="ARBA" id="ARBA00023002"/>
    </source>
</evidence>
<evidence type="ECO:0000256" key="4">
    <source>
        <dbReference type="ARBA" id="ARBA00022630"/>
    </source>
</evidence>
<dbReference type="GO" id="GO:0005737">
    <property type="term" value="C:cytoplasm"/>
    <property type="evidence" value="ECO:0007669"/>
    <property type="project" value="UniProtKB-ARBA"/>
</dbReference>
<evidence type="ECO:0000256" key="3">
    <source>
        <dbReference type="ARBA" id="ARBA00016961"/>
    </source>
</evidence>
<feature type="binding site" evidence="12">
    <location>
        <begin position="139"/>
        <end position="141"/>
    </location>
    <ligand>
        <name>FAD</name>
        <dbReference type="ChEBI" id="CHEBI:57692"/>
    </ligand>
</feature>
<dbReference type="Gene3D" id="3.30.390.30">
    <property type="match status" value="1"/>
</dbReference>
<reference evidence="17" key="1">
    <citation type="journal article" date="2021" name="PeerJ">
        <title>Extensive microbial diversity within the chicken gut microbiome revealed by metagenomics and culture.</title>
        <authorList>
            <person name="Gilroy R."/>
            <person name="Ravi A."/>
            <person name="Getino M."/>
            <person name="Pursley I."/>
            <person name="Horton D.L."/>
            <person name="Alikhan N.F."/>
            <person name="Baker D."/>
            <person name="Gharbi K."/>
            <person name="Hall N."/>
            <person name="Watson M."/>
            <person name="Adriaenssens E.M."/>
            <person name="Foster-Nyarko E."/>
            <person name="Jarju S."/>
            <person name="Secka A."/>
            <person name="Antonio M."/>
            <person name="Oren A."/>
            <person name="Chaudhuri R.R."/>
            <person name="La Ragione R."/>
            <person name="Hildebrand F."/>
            <person name="Pallen M.J."/>
        </authorList>
    </citation>
    <scope>NUCLEOTIDE SEQUENCE</scope>
    <source>
        <strain evidence="17">CHK198-12963</strain>
    </source>
</reference>
<evidence type="ECO:0000256" key="10">
    <source>
        <dbReference type="ARBA" id="ARBA00049187"/>
    </source>
</evidence>
<dbReference type="InterPro" id="IPR004099">
    <property type="entry name" value="Pyr_nucl-diS_OxRdtase_dimer"/>
</dbReference>
<evidence type="ECO:0000256" key="8">
    <source>
        <dbReference type="ARBA" id="ARBA00023157"/>
    </source>
</evidence>
<feature type="domain" description="Pyridine nucleotide-disulphide oxidoreductase dimerisation" evidence="15">
    <location>
        <begin position="350"/>
        <end position="458"/>
    </location>
</feature>
<dbReference type="GO" id="GO:0006103">
    <property type="term" value="P:2-oxoglutarate metabolic process"/>
    <property type="evidence" value="ECO:0007669"/>
    <property type="project" value="TreeGrafter"/>
</dbReference>
<comment type="cofactor">
    <cofactor evidence="12 14">
        <name>FAD</name>
        <dbReference type="ChEBI" id="CHEBI:57692"/>
    </cofactor>
    <text evidence="12 14">Binds 1 FAD per subunit.</text>
</comment>
<keyword evidence="9 14" id="KW-0676">Redox-active center</keyword>
<evidence type="ECO:0000256" key="14">
    <source>
        <dbReference type="RuleBase" id="RU003692"/>
    </source>
</evidence>
<dbReference type="SUPFAM" id="SSF55424">
    <property type="entry name" value="FAD/NAD-linked reductases, dimerisation (C-terminal) domain"/>
    <property type="match status" value="1"/>
</dbReference>
<feature type="binding site" evidence="12">
    <location>
        <begin position="176"/>
        <end position="183"/>
    </location>
    <ligand>
        <name>NAD(+)</name>
        <dbReference type="ChEBI" id="CHEBI:57540"/>
    </ligand>
</feature>
<feature type="domain" description="FAD/NAD(P)-binding" evidence="16">
    <location>
        <begin position="10"/>
        <end position="327"/>
    </location>
</feature>
<comment type="similarity">
    <text evidence="1 14">Belongs to the class-I pyridine nucleotide-disulfide oxidoreductase family.</text>
</comment>
<dbReference type="Pfam" id="PF07992">
    <property type="entry name" value="Pyr_redox_2"/>
    <property type="match status" value="1"/>
</dbReference>
<proteinExistence type="inferred from homology"/>
<name>A0A9D2PWJ5_9FIRM</name>
<dbReference type="EMBL" id="DWWB01000064">
    <property type="protein sequence ID" value="HJC67325.1"/>
    <property type="molecule type" value="Genomic_DNA"/>
</dbReference>
<evidence type="ECO:0000313" key="17">
    <source>
        <dbReference type="EMBL" id="HJC67325.1"/>
    </source>
</evidence>
<keyword evidence="6 14" id="KW-0560">Oxidoreductase</keyword>
<dbReference type="InterPro" id="IPR001100">
    <property type="entry name" value="Pyr_nuc-diS_OxRdtase"/>
</dbReference>
<dbReference type="InterPro" id="IPR006258">
    <property type="entry name" value="Lipoamide_DH"/>
</dbReference>
<evidence type="ECO:0000256" key="13">
    <source>
        <dbReference type="PIRSR" id="PIRSR000350-4"/>
    </source>
</evidence>
<dbReference type="PANTHER" id="PTHR22912:SF151">
    <property type="entry name" value="DIHYDROLIPOYL DEHYDROGENASE, MITOCHONDRIAL"/>
    <property type="match status" value="1"/>
</dbReference>
<evidence type="ECO:0000259" key="16">
    <source>
        <dbReference type="Pfam" id="PF07992"/>
    </source>
</evidence>
<dbReference type="AlphaFoldDB" id="A0A9D2PWJ5"/>
<accession>A0A9D2PWJ5</accession>
<evidence type="ECO:0000256" key="12">
    <source>
        <dbReference type="PIRSR" id="PIRSR000350-3"/>
    </source>
</evidence>
<reference evidence="17" key="2">
    <citation type="submission" date="2021-04" db="EMBL/GenBank/DDBJ databases">
        <authorList>
            <person name="Gilroy R."/>
        </authorList>
    </citation>
    <scope>NUCLEOTIDE SEQUENCE</scope>
    <source>
        <strain evidence="17">CHK198-12963</strain>
    </source>
</reference>
<dbReference type="GO" id="GO:0004148">
    <property type="term" value="F:dihydrolipoyl dehydrogenase (NADH) activity"/>
    <property type="evidence" value="ECO:0007669"/>
    <property type="project" value="UniProtKB-EC"/>
</dbReference>
<dbReference type="GO" id="GO:0050660">
    <property type="term" value="F:flavin adenine dinucleotide binding"/>
    <property type="evidence" value="ECO:0007669"/>
    <property type="project" value="InterPro"/>
</dbReference>
<dbReference type="NCBIfam" id="TIGR01350">
    <property type="entry name" value="lipoamide_DH"/>
    <property type="match status" value="1"/>
</dbReference>
<sequence>MNETISNPQYDLAVIGGGPGGYESALKAARLGMKTVLIDRDALGGTCLNRGCIPTKTLLHGAETYRQAAAAFSVPAPETLFPSLADHKDQVVSQLREGIRSLLKTAKVEFIQDHASILAPGLLRVGEQQRSARHILIATGSRPALPPIPGRDLPGVLTSDGLLSCREPIRSLTIIGGGVIGMEFASIYSSLGCSVTVIEAMERILPTMDREFSQNLKMILKKRGVEIETGALVEEIRLQEGGELLCRFRRKEEEREVSSQFILIATGRTPCTDGLIAEDAQPRLRSIFSEKGFIRVDDRFETPVPGIYAIGDVTGGIQLAHAAAAQGKWAVSAMCDSPPPGNVLPDLNFIPSCVYTDPEIASVGLTLDEAKKQGLNPRALKYPMSANGKSVLTGQDRGFIKIVVSRDTERILGAQMMCARASDMISFFTEALTCGLTISDLKKTIFPHPTFSEGIGEALWL</sequence>
<dbReference type="InterPro" id="IPR050151">
    <property type="entry name" value="Class-I_Pyr_Nuc-Dis_Oxidored"/>
</dbReference>
<dbReference type="InterPro" id="IPR012999">
    <property type="entry name" value="Pyr_OxRdtase_I_AS"/>
</dbReference>
<evidence type="ECO:0000256" key="7">
    <source>
        <dbReference type="ARBA" id="ARBA00023027"/>
    </source>
</evidence>
<dbReference type="PIRSF" id="PIRSF000350">
    <property type="entry name" value="Mercury_reductase_MerA"/>
    <property type="match status" value="1"/>
</dbReference>
<dbReference type="FunFam" id="3.30.390.30:FF:000001">
    <property type="entry name" value="Dihydrolipoyl dehydrogenase"/>
    <property type="match status" value="1"/>
</dbReference>
<organism evidence="17 18">
    <name type="scientific">Candidatus Enterocloster excrementigallinarum</name>
    <dbReference type="NCBI Taxonomy" id="2838558"/>
    <lineage>
        <taxon>Bacteria</taxon>
        <taxon>Bacillati</taxon>
        <taxon>Bacillota</taxon>
        <taxon>Clostridia</taxon>
        <taxon>Lachnospirales</taxon>
        <taxon>Lachnospiraceae</taxon>
        <taxon>Enterocloster</taxon>
    </lineage>
</organism>
<dbReference type="Pfam" id="PF02852">
    <property type="entry name" value="Pyr_redox_dim"/>
    <property type="match status" value="1"/>
</dbReference>
<keyword evidence="4 14" id="KW-0285">Flavoprotein</keyword>
<feature type="binding site" evidence="12">
    <location>
        <position position="199"/>
    </location>
    <ligand>
        <name>NAD(+)</name>
        <dbReference type="ChEBI" id="CHEBI:57540"/>
    </ligand>
</feature>
<feature type="active site" description="Proton acceptor" evidence="11">
    <location>
        <position position="448"/>
    </location>
</feature>
<feature type="binding site" evidence="12">
    <location>
        <position position="56"/>
    </location>
    <ligand>
        <name>FAD</name>
        <dbReference type="ChEBI" id="CHEBI:57692"/>
    </ligand>
</feature>
<dbReference type="Gene3D" id="3.50.50.60">
    <property type="entry name" value="FAD/NAD(P)-binding domain"/>
    <property type="match status" value="2"/>
</dbReference>
<protein>
    <recommendedName>
        <fullName evidence="3 14">Dihydrolipoyl dehydrogenase</fullName>
        <ecNumber evidence="2 14">1.8.1.4</ecNumber>
    </recommendedName>
</protein>
<comment type="miscellaneous">
    <text evidence="14">The active site is a redox-active disulfide bond.</text>
</comment>
<keyword evidence="8" id="KW-1015">Disulfide bond</keyword>
<evidence type="ECO:0000313" key="18">
    <source>
        <dbReference type="Proteomes" id="UP000823863"/>
    </source>
</evidence>
<dbReference type="PRINTS" id="PR00411">
    <property type="entry name" value="PNDRDTASEI"/>
</dbReference>
<evidence type="ECO:0000256" key="11">
    <source>
        <dbReference type="PIRSR" id="PIRSR000350-2"/>
    </source>
</evidence>
<keyword evidence="12" id="KW-0547">Nucleotide-binding</keyword>
<dbReference type="Proteomes" id="UP000823863">
    <property type="component" value="Unassembled WGS sequence"/>
</dbReference>
<keyword evidence="5 12" id="KW-0274">FAD</keyword>
<comment type="caution">
    <text evidence="17">The sequence shown here is derived from an EMBL/GenBank/DDBJ whole genome shotgun (WGS) entry which is preliminary data.</text>
</comment>
<dbReference type="PROSITE" id="PS00076">
    <property type="entry name" value="PYRIDINE_REDOX_1"/>
    <property type="match status" value="1"/>
</dbReference>
<keyword evidence="7 12" id="KW-0520">NAD</keyword>
<feature type="binding site" evidence="12">
    <location>
        <position position="312"/>
    </location>
    <ligand>
        <name>FAD</name>
        <dbReference type="ChEBI" id="CHEBI:57692"/>
    </ligand>
</feature>
<feature type="disulfide bond" description="Redox-active" evidence="13">
    <location>
        <begin position="47"/>
        <end position="52"/>
    </location>
</feature>
<evidence type="ECO:0000256" key="9">
    <source>
        <dbReference type="ARBA" id="ARBA00023284"/>
    </source>
</evidence>
<evidence type="ECO:0000256" key="5">
    <source>
        <dbReference type="ARBA" id="ARBA00022827"/>
    </source>
</evidence>
<dbReference type="SUPFAM" id="SSF51905">
    <property type="entry name" value="FAD/NAD(P)-binding domain"/>
    <property type="match status" value="1"/>
</dbReference>
<evidence type="ECO:0000259" key="15">
    <source>
        <dbReference type="Pfam" id="PF02852"/>
    </source>
</evidence>
<evidence type="ECO:0000256" key="1">
    <source>
        <dbReference type="ARBA" id="ARBA00007532"/>
    </source>
</evidence>
<feature type="binding site" evidence="12">
    <location>
        <position position="267"/>
    </location>
    <ligand>
        <name>NAD(+)</name>
        <dbReference type="ChEBI" id="CHEBI:57540"/>
    </ligand>
</feature>
<dbReference type="PANTHER" id="PTHR22912">
    <property type="entry name" value="DISULFIDE OXIDOREDUCTASE"/>
    <property type="match status" value="1"/>
</dbReference>
<comment type="catalytic activity">
    <reaction evidence="10 14">
        <text>N(6)-[(R)-dihydrolipoyl]-L-lysyl-[protein] + NAD(+) = N(6)-[(R)-lipoyl]-L-lysyl-[protein] + NADH + H(+)</text>
        <dbReference type="Rhea" id="RHEA:15045"/>
        <dbReference type="Rhea" id="RHEA-COMP:10474"/>
        <dbReference type="Rhea" id="RHEA-COMP:10475"/>
        <dbReference type="ChEBI" id="CHEBI:15378"/>
        <dbReference type="ChEBI" id="CHEBI:57540"/>
        <dbReference type="ChEBI" id="CHEBI:57945"/>
        <dbReference type="ChEBI" id="CHEBI:83099"/>
        <dbReference type="ChEBI" id="CHEBI:83100"/>
        <dbReference type="EC" id="1.8.1.4"/>
    </reaction>
</comment>
<dbReference type="PRINTS" id="PR00368">
    <property type="entry name" value="FADPNR"/>
</dbReference>